<dbReference type="SMART" id="SM00322">
    <property type="entry name" value="KH"/>
    <property type="match status" value="5"/>
</dbReference>
<proteinExistence type="predicted"/>
<feature type="domain" description="K Homology" evidence="4">
    <location>
        <begin position="32"/>
        <end position="105"/>
    </location>
</feature>
<dbReference type="InterPro" id="IPR004087">
    <property type="entry name" value="KH_dom"/>
</dbReference>
<evidence type="ECO:0000256" key="1">
    <source>
        <dbReference type="ARBA" id="ARBA00022737"/>
    </source>
</evidence>
<comment type="caution">
    <text evidence="5">The sequence shown here is derived from an EMBL/GenBank/DDBJ whole genome shotgun (WGS) entry which is preliminary data.</text>
</comment>
<evidence type="ECO:0000313" key="6">
    <source>
        <dbReference type="Proteomes" id="UP001314263"/>
    </source>
</evidence>
<dbReference type="Proteomes" id="UP001314263">
    <property type="component" value="Unassembled WGS sequence"/>
</dbReference>
<feature type="region of interest" description="Disordered" evidence="3">
    <location>
        <begin position="479"/>
        <end position="519"/>
    </location>
</feature>
<dbReference type="PANTHER" id="PTHR10288">
    <property type="entry name" value="KH DOMAIN CONTAINING RNA BINDING PROTEIN"/>
    <property type="match status" value="1"/>
</dbReference>
<feature type="region of interest" description="Disordered" evidence="3">
    <location>
        <begin position="439"/>
        <end position="461"/>
    </location>
</feature>
<feature type="domain" description="K Homology" evidence="4">
    <location>
        <begin position="115"/>
        <end position="190"/>
    </location>
</feature>
<feature type="domain" description="K Homology" evidence="4">
    <location>
        <begin position="267"/>
        <end position="345"/>
    </location>
</feature>
<keyword evidence="2" id="KW-0694">RNA-binding</keyword>
<protein>
    <recommendedName>
        <fullName evidence="4">K Homology domain-containing protein</fullName>
    </recommendedName>
</protein>
<evidence type="ECO:0000259" key="4">
    <source>
        <dbReference type="SMART" id="SM00322"/>
    </source>
</evidence>
<dbReference type="SUPFAM" id="SSF54791">
    <property type="entry name" value="Eukaryotic type KH-domain (KH-domain type I)"/>
    <property type="match status" value="5"/>
</dbReference>
<keyword evidence="6" id="KW-1185">Reference proteome</keyword>
<dbReference type="PROSITE" id="PS50084">
    <property type="entry name" value="KH_TYPE_1"/>
    <property type="match status" value="5"/>
</dbReference>
<feature type="domain" description="K Homology" evidence="4">
    <location>
        <begin position="527"/>
        <end position="597"/>
    </location>
</feature>
<evidence type="ECO:0000256" key="3">
    <source>
        <dbReference type="SAM" id="MobiDB-lite"/>
    </source>
</evidence>
<evidence type="ECO:0000256" key="2">
    <source>
        <dbReference type="PROSITE-ProRule" id="PRU00117"/>
    </source>
</evidence>
<dbReference type="Pfam" id="PF00013">
    <property type="entry name" value="KH_1"/>
    <property type="match status" value="5"/>
</dbReference>
<dbReference type="InterPro" id="IPR036612">
    <property type="entry name" value="KH_dom_type_1_sf"/>
</dbReference>
<dbReference type="CDD" id="cd22459">
    <property type="entry name" value="KH-I_PEPPER_rpt1_like"/>
    <property type="match status" value="1"/>
</dbReference>
<dbReference type="EMBL" id="CAUYUE010000006">
    <property type="protein sequence ID" value="CAK0780345.1"/>
    <property type="molecule type" value="Genomic_DNA"/>
</dbReference>
<dbReference type="InterPro" id="IPR004088">
    <property type="entry name" value="KH_dom_type_1"/>
</dbReference>
<dbReference type="AlphaFoldDB" id="A0AAV1I6I6"/>
<feature type="domain" description="K Homology" evidence="4">
    <location>
        <begin position="352"/>
        <end position="434"/>
    </location>
</feature>
<dbReference type="Gene3D" id="3.30.1370.10">
    <property type="entry name" value="K Homology domain, type 1"/>
    <property type="match status" value="5"/>
</dbReference>
<reference evidence="5 6" key="1">
    <citation type="submission" date="2023-10" db="EMBL/GenBank/DDBJ databases">
        <authorList>
            <person name="Maclean D."/>
            <person name="Macfadyen A."/>
        </authorList>
    </citation>
    <scope>NUCLEOTIDE SEQUENCE [LARGE SCALE GENOMIC DNA]</scope>
</reference>
<sequence length="615" mass="64967">MQSASRKRARRADERRGEVSDGHAIKRCAAAQEVVFQLLCPGSKVGHIIGKGGATIEQLRQSTRANIKVERESQGCLERLICISSAAAPAQPLCPAQDALFCVQDRLNGLDSSEACLTARLLIAVGSIGAVLGKKGETIAELCQSSGASIIVHDSHEVPACGHSSDILVTVRGERTAFERALRDLSSILRSQGQDRPCDLRAPAYNITAVATLDVQRQPPEDAAISRHAELCLAGSFRGPDAADLAHQGCRMSLPGHLEARPPMQPVTTQFRCLVPASDIGHVIGRKGETVQSLRDRSGATIKVHEGNSERKGMDRVVTLSCSGPPGPPGCPAQHALRLICQTCFAVPGRPQMQPVRLLVPAEQVGAVLGKGGCTITQIRADSGATVRLVALETDEEKHLPKDVGSSGQHRVIAFAGSPDSVLRAITAVTDILQDFQARNQSSAGSRPNGRPPMGHMGPSPTGCRAPGVMPFNGHVRNGAYASSSGSPYDSSPSRGEVPYDTPYSRHSGGCQEQSSRFKPATSLEPGKLMKDVRLIGVQVGCVIGKSGENINQIRKISGAMVKMSDAPKGVSERMLRLTGFPEQVQAAMNLVQAFLLAGGAGSLDQAAALTYSAR</sequence>
<organism evidence="5 6">
    <name type="scientific">Coccomyxa viridis</name>
    <dbReference type="NCBI Taxonomy" id="1274662"/>
    <lineage>
        <taxon>Eukaryota</taxon>
        <taxon>Viridiplantae</taxon>
        <taxon>Chlorophyta</taxon>
        <taxon>core chlorophytes</taxon>
        <taxon>Trebouxiophyceae</taxon>
        <taxon>Trebouxiophyceae incertae sedis</taxon>
        <taxon>Coccomyxaceae</taxon>
        <taxon>Coccomyxa</taxon>
    </lineage>
</organism>
<keyword evidence="1" id="KW-0677">Repeat</keyword>
<name>A0AAV1I6I6_9CHLO</name>
<dbReference type="GO" id="GO:0003723">
    <property type="term" value="F:RNA binding"/>
    <property type="evidence" value="ECO:0007669"/>
    <property type="project" value="UniProtKB-UniRule"/>
</dbReference>
<gene>
    <name evidence="5" type="ORF">CVIRNUC_005020</name>
</gene>
<feature type="compositionally biased region" description="Low complexity" evidence="3">
    <location>
        <begin position="479"/>
        <end position="494"/>
    </location>
</feature>
<accession>A0AAV1I6I6</accession>
<evidence type="ECO:0000313" key="5">
    <source>
        <dbReference type="EMBL" id="CAK0780345.1"/>
    </source>
</evidence>